<dbReference type="InterPro" id="IPR027417">
    <property type="entry name" value="P-loop_NTPase"/>
</dbReference>
<dbReference type="Proteomes" id="UP000602087">
    <property type="component" value="Unassembled WGS sequence"/>
</dbReference>
<gene>
    <name evidence="1" type="ORF">JAV76_09935</name>
</gene>
<dbReference type="Gene3D" id="3.40.50.300">
    <property type="entry name" value="P-loop containing nucleotide triphosphate hydrolases"/>
    <property type="match status" value="1"/>
</dbReference>
<name>A0A934ICH5_9MICO</name>
<evidence type="ECO:0000313" key="2">
    <source>
        <dbReference type="Proteomes" id="UP000602087"/>
    </source>
</evidence>
<protein>
    <recommendedName>
        <fullName evidence="3">MinD-like ATPase involved in chromosome partitioning or flagellar assembly</fullName>
    </recommendedName>
</protein>
<evidence type="ECO:0000313" key="1">
    <source>
        <dbReference type="EMBL" id="MBI9115326.1"/>
    </source>
</evidence>
<dbReference type="EMBL" id="JAEINH010000007">
    <property type="protein sequence ID" value="MBI9115326.1"/>
    <property type="molecule type" value="Genomic_DNA"/>
</dbReference>
<comment type="caution">
    <text evidence="1">The sequence shown here is derived from an EMBL/GenBank/DDBJ whole genome shotgun (WGS) entry which is preliminary data.</text>
</comment>
<dbReference type="SUPFAM" id="SSF52540">
    <property type="entry name" value="P-loop containing nucleoside triphosphate hydrolases"/>
    <property type="match status" value="1"/>
</dbReference>
<keyword evidence="2" id="KW-1185">Reference proteome</keyword>
<accession>A0A934ICH5</accession>
<dbReference type="RefSeq" id="WP_198733890.1">
    <property type="nucleotide sequence ID" value="NZ_JAEINH010000007.1"/>
</dbReference>
<dbReference type="AlphaFoldDB" id="A0A934ICH5"/>
<reference evidence="1" key="1">
    <citation type="submission" date="2020-12" db="EMBL/GenBank/DDBJ databases">
        <title>Sanguibacter suaedae sp. nov., isolated from Suaeda aralocaspica.</title>
        <authorList>
            <person name="Ma Q."/>
        </authorList>
    </citation>
    <scope>NUCLEOTIDE SEQUENCE</scope>
    <source>
        <strain evidence="1">YZGR15</strain>
    </source>
</reference>
<proteinExistence type="predicted"/>
<organism evidence="1 2">
    <name type="scientific">Sanguibacter suaedae</name>
    <dbReference type="NCBI Taxonomy" id="2795737"/>
    <lineage>
        <taxon>Bacteria</taxon>
        <taxon>Bacillati</taxon>
        <taxon>Actinomycetota</taxon>
        <taxon>Actinomycetes</taxon>
        <taxon>Micrococcales</taxon>
        <taxon>Sanguibacteraceae</taxon>
        <taxon>Sanguibacter</taxon>
    </lineage>
</organism>
<evidence type="ECO:0008006" key="3">
    <source>
        <dbReference type="Google" id="ProtNLM"/>
    </source>
</evidence>
<sequence>MLVALASAKGAPGVSTTAVALGSVWPTDVVVVDADAAGGDLGYRLRTSDGRPLDHDRGLLGLAAEARRGLTPRSVADQVQTADGGLDVLLGVERPEQVAGLGPVWTTVAGALAGASGPDVLADCGRIAPGTPLQPLLSAAHAVIVCVEPSVEAYAHLRDRLRWLLHTTTERPPAVGVVLRSAWSDTAAAADLEKLLAHSGLSVPVLGRIAEDARAADVLAGRTSRGIGRSLLVRSARSLVDPVRTLATTRPRVHAQP</sequence>